<dbReference type="SUPFAM" id="SSF50630">
    <property type="entry name" value="Acid proteases"/>
    <property type="match status" value="1"/>
</dbReference>
<dbReference type="Pfam" id="PF00026">
    <property type="entry name" value="Asp"/>
    <property type="match status" value="2"/>
</dbReference>
<dbReference type="InterPro" id="IPR033121">
    <property type="entry name" value="PEPTIDASE_A1"/>
</dbReference>
<dbReference type="CDD" id="cd05471">
    <property type="entry name" value="pepsin_like"/>
    <property type="match status" value="1"/>
</dbReference>
<dbReference type="EMBL" id="JAKELL010000009">
    <property type="protein sequence ID" value="KAH8996251.1"/>
    <property type="molecule type" value="Genomic_DNA"/>
</dbReference>
<comment type="similarity">
    <text evidence="1">Belongs to the peptidase A1 family.</text>
</comment>
<organism evidence="4 5">
    <name type="scientific">Lactarius akahatsu</name>
    <dbReference type="NCBI Taxonomy" id="416441"/>
    <lineage>
        <taxon>Eukaryota</taxon>
        <taxon>Fungi</taxon>
        <taxon>Dikarya</taxon>
        <taxon>Basidiomycota</taxon>
        <taxon>Agaricomycotina</taxon>
        <taxon>Agaricomycetes</taxon>
        <taxon>Russulales</taxon>
        <taxon>Russulaceae</taxon>
        <taxon>Lactarius</taxon>
    </lineage>
</organism>
<evidence type="ECO:0000313" key="5">
    <source>
        <dbReference type="Proteomes" id="UP001201163"/>
    </source>
</evidence>
<keyword evidence="4" id="KW-0645">Protease</keyword>
<dbReference type="InterPro" id="IPR034164">
    <property type="entry name" value="Pepsin-like_dom"/>
</dbReference>
<dbReference type="Gene3D" id="2.40.70.10">
    <property type="entry name" value="Acid Proteases"/>
    <property type="match status" value="2"/>
</dbReference>
<dbReference type="PANTHER" id="PTHR47966">
    <property type="entry name" value="BETA-SITE APP-CLEAVING ENZYME, ISOFORM A-RELATED"/>
    <property type="match status" value="1"/>
</dbReference>
<protein>
    <submittedName>
        <fullName evidence="4">Acid protease</fullName>
    </submittedName>
</protein>
<gene>
    <name evidence="4" type="ORF">EDB92DRAFT_1842956</name>
</gene>
<dbReference type="AlphaFoldDB" id="A0AAD4LMZ4"/>
<feature type="compositionally biased region" description="Low complexity" evidence="2">
    <location>
        <begin position="515"/>
        <end position="532"/>
    </location>
</feature>
<dbReference type="InterPro" id="IPR021109">
    <property type="entry name" value="Peptidase_aspartic_dom_sf"/>
</dbReference>
<dbReference type="InterPro" id="IPR001461">
    <property type="entry name" value="Aspartic_peptidase_A1"/>
</dbReference>
<evidence type="ECO:0000256" key="2">
    <source>
        <dbReference type="SAM" id="MobiDB-lite"/>
    </source>
</evidence>
<comment type="caution">
    <text evidence="4">The sequence shown here is derived from an EMBL/GenBank/DDBJ whole genome shotgun (WGS) entry which is preliminary data.</text>
</comment>
<dbReference type="PRINTS" id="PR00792">
    <property type="entry name" value="PEPSIN"/>
</dbReference>
<dbReference type="PANTHER" id="PTHR47966:SF51">
    <property type="entry name" value="BETA-SITE APP-CLEAVING ENZYME, ISOFORM A-RELATED"/>
    <property type="match status" value="1"/>
</dbReference>
<evidence type="ECO:0000256" key="1">
    <source>
        <dbReference type="ARBA" id="ARBA00007447"/>
    </source>
</evidence>
<name>A0AAD4LMZ4_9AGAM</name>
<proteinExistence type="inferred from homology"/>
<evidence type="ECO:0000259" key="3">
    <source>
        <dbReference type="PROSITE" id="PS51767"/>
    </source>
</evidence>
<dbReference type="GO" id="GO:0004190">
    <property type="term" value="F:aspartic-type endopeptidase activity"/>
    <property type="evidence" value="ECO:0007669"/>
    <property type="project" value="InterPro"/>
</dbReference>
<accession>A0AAD4LMZ4</accession>
<feature type="domain" description="Peptidase A1" evidence="3">
    <location>
        <begin position="81"/>
        <end position="483"/>
    </location>
</feature>
<evidence type="ECO:0000313" key="4">
    <source>
        <dbReference type="EMBL" id="KAH8996251.1"/>
    </source>
</evidence>
<keyword evidence="5" id="KW-1185">Reference proteome</keyword>
<dbReference type="GO" id="GO:0006508">
    <property type="term" value="P:proteolysis"/>
    <property type="evidence" value="ECO:0007669"/>
    <property type="project" value="UniProtKB-KW"/>
</dbReference>
<feature type="compositionally biased region" description="Polar residues" evidence="2">
    <location>
        <begin position="538"/>
        <end position="550"/>
    </location>
</feature>
<keyword evidence="4" id="KW-0378">Hydrolase</keyword>
<dbReference type="Proteomes" id="UP001201163">
    <property type="component" value="Unassembled WGS sequence"/>
</dbReference>
<sequence>MRHAPQLSRTHTSGSAMLLPLLYILFLMSPWSWGTPLSLPATPPRFALHLPLYKREAAPSVRRRAPKQDAIGLGDDIDITYNVLIQVGETLTPLVLDTGSSDLWVLSSSCSTDCFSVTVPLYPQTSFQPSGLAVRLAYGDSQTGTYAQGPVGKDVAGVASLRLQDQYIAAILETNTSVLQSGSAGIFGLGFPVNSVIWNKLLVTKSAREAVIEDRSHPSFGTRIFPDLSRIRGRRTLVTRGTSGGSSSPSVGEALASFATNGPLLPRLILTGALASPIFAISLQRDTVDIGGNQGMLSIGELPAGIAAENLTWVPLRGYTVAEGGLPAPEDSPNEVYPITWEVAIDDVYFDGRKLPRSALATSNITLTALLDTGNSLIRGPRDVLDAIIAQLGGNTYKCAEAHTLAFQIGGNLYPVDPRDFGSQTFENTVSQCTPNLAVTDPPGSGFLYSWSIGDPFLKSVFAAFYYGNLTHPSQDQPRIGLLSTVPSDAAQRLQAAVQLANATLSGNFPVISEAAPSGSPPSSGTGVAGVPQAHSAPPSQISHSSGATSKLTSPIGVISLLTAISTTLAL</sequence>
<feature type="region of interest" description="Disordered" evidence="2">
    <location>
        <begin position="514"/>
        <end position="550"/>
    </location>
</feature>
<reference evidence="4" key="1">
    <citation type="submission" date="2022-01" db="EMBL/GenBank/DDBJ databases">
        <title>Comparative genomics reveals a dynamic genome evolution in the ectomycorrhizal milk-cap (Lactarius) mushrooms.</title>
        <authorList>
            <consortium name="DOE Joint Genome Institute"/>
            <person name="Lebreton A."/>
            <person name="Tang N."/>
            <person name="Kuo A."/>
            <person name="LaButti K."/>
            <person name="Drula E."/>
            <person name="Barry K."/>
            <person name="Clum A."/>
            <person name="Lipzen A."/>
            <person name="Mousain D."/>
            <person name="Ng V."/>
            <person name="Wang R."/>
            <person name="Wang X."/>
            <person name="Dai Y."/>
            <person name="Henrissat B."/>
            <person name="Grigoriev I.V."/>
            <person name="Guerin-Laguette A."/>
            <person name="Yu F."/>
            <person name="Martin F.M."/>
        </authorList>
    </citation>
    <scope>NUCLEOTIDE SEQUENCE</scope>
    <source>
        <strain evidence="4">QP</strain>
    </source>
</reference>
<dbReference type="PROSITE" id="PS51767">
    <property type="entry name" value="PEPTIDASE_A1"/>
    <property type="match status" value="1"/>
</dbReference>